<gene>
    <name evidence="1" type="ORF">FDP41_003483</name>
</gene>
<keyword evidence="2" id="KW-1185">Reference proteome</keyword>
<name>A0A6A5BSZ7_NAEFO</name>
<protein>
    <submittedName>
        <fullName evidence="1">Uncharacterized protein</fullName>
    </submittedName>
</protein>
<reference evidence="1 2" key="1">
    <citation type="journal article" date="2019" name="Sci. Rep.">
        <title>Nanopore sequencing improves the draft genome of the human pathogenic amoeba Naegleria fowleri.</title>
        <authorList>
            <person name="Liechti N."/>
            <person name="Schurch N."/>
            <person name="Bruggmann R."/>
            <person name="Wittwer M."/>
        </authorList>
    </citation>
    <scope>NUCLEOTIDE SEQUENCE [LARGE SCALE GENOMIC DNA]</scope>
    <source>
        <strain evidence="1 2">ATCC 30894</strain>
    </source>
</reference>
<proteinExistence type="predicted"/>
<sequence length="315" mass="35178">MPSHIQDGSNNLPFVIPSPVHDKTQVARLQDARVPHKIVKSGKTCDPKCFFHWKNFKTYQMTTNLENSLVWHEQQPVMTSSSFSSPPTTTTLCTQKQAIATEPSSLVTDHSYGVKEKKDEKRSFSSCMKISSSQQQLMTAITPSSSCTIPPQSRSISPTMVRRVKKHTCTSTSDMNNINNTQLPINSCSNHNMPSSTTLIFTQYHQPQQHSSKKRTISVDLHEPTTCQMSPSIEFVPFKLENLPKDYSLSYKNTALRSSVQPSPQVITTLQNTQSLVQNVSFTSSTIPSSQPTTVQSCKTHAIRTRMLSLGELLN</sequence>
<evidence type="ECO:0000313" key="1">
    <source>
        <dbReference type="EMBL" id="KAF0977491.1"/>
    </source>
</evidence>
<dbReference type="Proteomes" id="UP000444721">
    <property type="component" value="Unassembled WGS sequence"/>
</dbReference>
<dbReference type="VEuPathDB" id="AmoebaDB:NF0063460"/>
<dbReference type="GeneID" id="68110701"/>
<dbReference type="EMBL" id="VFQX01000034">
    <property type="protein sequence ID" value="KAF0977491.1"/>
    <property type="molecule type" value="Genomic_DNA"/>
</dbReference>
<organism evidence="1 2">
    <name type="scientific">Naegleria fowleri</name>
    <name type="common">Brain eating amoeba</name>
    <dbReference type="NCBI Taxonomy" id="5763"/>
    <lineage>
        <taxon>Eukaryota</taxon>
        <taxon>Discoba</taxon>
        <taxon>Heterolobosea</taxon>
        <taxon>Tetramitia</taxon>
        <taxon>Eutetramitia</taxon>
        <taxon>Vahlkampfiidae</taxon>
        <taxon>Naegleria</taxon>
    </lineage>
</organism>
<evidence type="ECO:0000313" key="2">
    <source>
        <dbReference type="Proteomes" id="UP000444721"/>
    </source>
</evidence>
<dbReference type="RefSeq" id="XP_044562204.1">
    <property type="nucleotide sequence ID" value="XM_044706792.1"/>
</dbReference>
<accession>A0A6A5BSZ7</accession>
<dbReference type="VEuPathDB" id="AmoebaDB:FDP41_003483"/>
<dbReference type="AlphaFoldDB" id="A0A6A5BSZ7"/>
<dbReference type="VEuPathDB" id="AmoebaDB:NfTy_071020"/>
<dbReference type="OrthoDB" id="10652632at2759"/>
<comment type="caution">
    <text evidence="1">The sequence shown here is derived from an EMBL/GenBank/DDBJ whole genome shotgun (WGS) entry which is preliminary data.</text>
</comment>